<sequence>MRFLAFERPGVLGWRETSAPKLSSDLEAIVAPMVVGRCDLDVGFVRGVAPIAAGSALGHECIARVIDVGSHVRTVKPGDLVLVSAQICCGYCRSCKRGHTGRCESVPFAASYGMGRPGDFGGALADLLRVPYADAMLVPLPKGLDPVATIGAADMALDAWRAVGPALNERPEAAVLVVGGLASVIGLYAAGIAVSMGASEVVYWDADEQRRRVAAELGATALDMTSALPRSFGIVIDAGGTVDGLQRALAAAEPEALFTSVVIYFDNATPLPLRDMYLKGITLRTGRPNVRPQMENVLRLCHGGSFRPSDVPTTLFDFDRADEAWLSTDLRVAVTRDA</sequence>
<evidence type="ECO:0000259" key="4">
    <source>
        <dbReference type="Pfam" id="PF08240"/>
    </source>
</evidence>
<dbReference type="InterPro" id="IPR011032">
    <property type="entry name" value="GroES-like_sf"/>
</dbReference>
<dbReference type="EMBL" id="BLJN01000005">
    <property type="protein sequence ID" value="GFE82839.1"/>
    <property type="molecule type" value="Genomic_DNA"/>
</dbReference>
<dbReference type="RefSeq" id="WP_161814481.1">
    <property type="nucleotide sequence ID" value="NZ_BLJN01000005.1"/>
</dbReference>
<dbReference type="PANTHER" id="PTHR42813:SF7">
    <property type="entry name" value="ALCOHOL DEHYDROGENASE (ZN-DEPENDENT)-RELATED"/>
    <property type="match status" value="1"/>
</dbReference>
<keyword evidence="3" id="KW-0862">Zinc</keyword>
<dbReference type="Proteomes" id="UP000445000">
    <property type="component" value="Unassembled WGS sequence"/>
</dbReference>
<proteinExistence type="predicted"/>
<gene>
    <name evidence="5" type="ORF">GCM10011487_48390</name>
</gene>
<dbReference type="Pfam" id="PF08240">
    <property type="entry name" value="ADH_N"/>
    <property type="match status" value="1"/>
</dbReference>
<evidence type="ECO:0000256" key="3">
    <source>
        <dbReference type="ARBA" id="ARBA00022833"/>
    </source>
</evidence>
<feature type="domain" description="Alcohol dehydrogenase-like N-terminal" evidence="4">
    <location>
        <begin position="27"/>
        <end position="141"/>
    </location>
</feature>
<name>A0A829YI39_9GAMM</name>
<organism evidence="5 6">
    <name type="scientific">Steroidobacter agaridevorans</name>
    <dbReference type="NCBI Taxonomy" id="2695856"/>
    <lineage>
        <taxon>Bacteria</taxon>
        <taxon>Pseudomonadati</taxon>
        <taxon>Pseudomonadota</taxon>
        <taxon>Gammaproteobacteria</taxon>
        <taxon>Steroidobacterales</taxon>
        <taxon>Steroidobacteraceae</taxon>
        <taxon>Steroidobacter</taxon>
    </lineage>
</organism>
<comment type="cofactor">
    <cofactor evidence="1">
        <name>Zn(2+)</name>
        <dbReference type="ChEBI" id="CHEBI:29105"/>
    </cofactor>
</comment>
<keyword evidence="2" id="KW-0479">Metal-binding</keyword>
<dbReference type="Gene3D" id="3.90.180.10">
    <property type="entry name" value="Medium-chain alcohol dehydrogenases, catalytic domain"/>
    <property type="match status" value="1"/>
</dbReference>
<dbReference type="PANTHER" id="PTHR42813">
    <property type="entry name" value="ZINC-TYPE ALCOHOL DEHYDROGENASE-LIKE"/>
    <property type="match status" value="1"/>
</dbReference>
<evidence type="ECO:0000256" key="2">
    <source>
        <dbReference type="ARBA" id="ARBA00022723"/>
    </source>
</evidence>
<keyword evidence="6" id="KW-1185">Reference proteome</keyword>
<dbReference type="SUPFAM" id="SSF50129">
    <property type="entry name" value="GroES-like"/>
    <property type="match status" value="1"/>
</dbReference>
<comment type="caution">
    <text evidence="5">The sequence shown here is derived from an EMBL/GenBank/DDBJ whole genome shotgun (WGS) entry which is preliminary data.</text>
</comment>
<dbReference type="InterPro" id="IPR013154">
    <property type="entry name" value="ADH-like_N"/>
</dbReference>
<dbReference type="InterPro" id="IPR036291">
    <property type="entry name" value="NAD(P)-bd_dom_sf"/>
</dbReference>
<protein>
    <submittedName>
        <fullName evidence="5">Alcohol dehydrogenase</fullName>
    </submittedName>
</protein>
<evidence type="ECO:0000313" key="5">
    <source>
        <dbReference type="EMBL" id="GFE82839.1"/>
    </source>
</evidence>
<reference evidence="6" key="1">
    <citation type="submission" date="2020-01" db="EMBL/GenBank/DDBJ databases">
        <title>'Steroidobacter agaridevorans' sp. nov., agar-degrading bacteria isolated from rhizosphere soils.</title>
        <authorList>
            <person name="Ikenaga M."/>
            <person name="Kataoka M."/>
            <person name="Murouchi A."/>
            <person name="Katsuragi S."/>
            <person name="Sakai M."/>
        </authorList>
    </citation>
    <scope>NUCLEOTIDE SEQUENCE [LARGE SCALE GENOMIC DNA]</scope>
    <source>
        <strain evidence="6">YU21-B</strain>
    </source>
</reference>
<accession>A0A829YI39</accession>
<dbReference type="GO" id="GO:0046872">
    <property type="term" value="F:metal ion binding"/>
    <property type="evidence" value="ECO:0007669"/>
    <property type="project" value="UniProtKB-KW"/>
</dbReference>
<dbReference type="AlphaFoldDB" id="A0A829YI39"/>
<evidence type="ECO:0000256" key="1">
    <source>
        <dbReference type="ARBA" id="ARBA00001947"/>
    </source>
</evidence>
<dbReference type="Gene3D" id="3.40.50.720">
    <property type="entry name" value="NAD(P)-binding Rossmann-like Domain"/>
    <property type="match status" value="1"/>
</dbReference>
<dbReference type="SUPFAM" id="SSF51735">
    <property type="entry name" value="NAD(P)-binding Rossmann-fold domains"/>
    <property type="match status" value="1"/>
</dbReference>
<evidence type="ECO:0000313" key="6">
    <source>
        <dbReference type="Proteomes" id="UP000445000"/>
    </source>
</evidence>